<keyword evidence="3" id="KW-0862">Zinc</keyword>
<evidence type="ECO:0000256" key="3">
    <source>
        <dbReference type="ARBA" id="ARBA00022833"/>
    </source>
</evidence>
<dbReference type="GO" id="GO:0008270">
    <property type="term" value="F:zinc ion binding"/>
    <property type="evidence" value="ECO:0007669"/>
    <property type="project" value="UniProtKB-KW"/>
</dbReference>
<reference evidence="6" key="1">
    <citation type="submission" date="2023-08" db="EMBL/GenBank/DDBJ databases">
        <authorList>
            <person name="Audoor S."/>
            <person name="Bilcke G."/>
        </authorList>
    </citation>
    <scope>NUCLEOTIDE SEQUENCE</scope>
</reference>
<dbReference type="Pfam" id="PF01753">
    <property type="entry name" value="zf-MYND"/>
    <property type="match status" value="1"/>
</dbReference>
<comment type="caution">
    <text evidence="6">The sequence shown here is derived from an EMBL/GenBank/DDBJ whole genome shotgun (WGS) entry which is preliminary data.</text>
</comment>
<protein>
    <recommendedName>
        <fullName evidence="5">MYND-type domain-containing protein</fullName>
    </recommendedName>
</protein>
<evidence type="ECO:0000313" key="7">
    <source>
        <dbReference type="Proteomes" id="UP001295423"/>
    </source>
</evidence>
<keyword evidence="2 4" id="KW-0863">Zinc-finger</keyword>
<dbReference type="Gene3D" id="6.10.140.2220">
    <property type="match status" value="1"/>
</dbReference>
<evidence type="ECO:0000259" key="5">
    <source>
        <dbReference type="PROSITE" id="PS50865"/>
    </source>
</evidence>
<organism evidence="6 7">
    <name type="scientific">Cylindrotheca closterium</name>
    <dbReference type="NCBI Taxonomy" id="2856"/>
    <lineage>
        <taxon>Eukaryota</taxon>
        <taxon>Sar</taxon>
        <taxon>Stramenopiles</taxon>
        <taxon>Ochrophyta</taxon>
        <taxon>Bacillariophyta</taxon>
        <taxon>Bacillariophyceae</taxon>
        <taxon>Bacillariophycidae</taxon>
        <taxon>Bacillariales</taxon>
        <taxon>Bacillariaceae</taxon>
        <taxon>Cylindrotheca</taxon>
    </lineage>
</organism>
<evidence type="ECO:0000313" key="6">
    <source>
        <dbReference type="EMBL" id="CAJ1957534.1"/>
    </source>
</evidence>
<dbReference type="SUPFAM" id="SSF144232">
    <property type="entry name" value="HIT/MYND zinc finger-like"/>
    <property type="match status" value="1"/>
</dbReference>
<dbReference type="EMBL" id="CAKOGP040001947">
    <property type="protein sequence ID" value="CAJ1957534.1"/>
    <property type="molecule type" value="Genomic_DNA"/>
</dbReference>
<dbReference type="AlphaFoldDB" id="A0AAD2G053"/>
<proteinExistence type="predicted"/>
<evidence type="ECO:0000256" key="2">
    <source>
        <dbReference type="ARBA" id="ARBA00022771"/>
    </source>
</evidence>
<dbReference type="Proteomes" id="UP001295423">
    <property type="component" value="Unassembled WGS sequence"/>
</dbReference>
<evidence type="ECO:0000256" key="1">
    <source>
        <dbReference type="ARBA" id="ARBA00022723"/>
    </source>
</evidence>
<dbReference type="PROSITE" id="PS50865">
    <property type="entry name" value="ZF_MYND_2"/>
    <property type="match status" value="1"/>
</dbReference>
<dbReference type="InterPro" id="IPR002893">
    <property type="entry name" value="Znf_MYND"/>
</dbReference>
<keyword evidence="1" id="KW-0479">Metal-binding</keyword>
<sequence>MDSFDNVWSSEKALKKLEATGILEVYFRCLPAMQQLDHRVMDILIEIQYCPILLNKKCKRGSPCGEALWAILEGNDGRPDLIKKMQRIHKFVELSVVDPFRVRHATCGCCGIGDTSAAFQKSLMKCSRCKTALYCSKVCQRSHWSEHKLVCIPIAEANEDHKNASETISENWMIKNYSKVMVQMIVECQKTGLKMKDMVLELDFMENKDGIIPAVEDPAIFKIAPIRTYIEGSRPDELDWYGKKENQETYEQRMKSTISSLTPDKQTTKESAAVLIRYARRVTCLNHDDNLTEEALGDYRDALQGCFDQVGESYDADGDGGSDEGGYYSDDDDDDAYVYGNSMEEILLKCLSNPSSNVSAGAAFAYN</sequence>
<keyword evidence="7" id="KW-1185">Reference proteome</keyword>
<accession>A0AAD2G053</accession>
<feature type="domain" description="MYND-type" evidence="5">
    <location>
        <begin position="107"/>
        <end position="151"/>
    </location>
</feature>
<name>A0AAD2G053_9STRA</name>
<evidence type="ECO:0000256" key="4">
    <source>
        <dbReference type="PROSITE-ProRule" id="PRU00134"/>
    </source>
</evidence>
<gene>
    <name evidence="6" type="ORF">CYCCA115_LOCUS16759</name>
</gene>